<evidence type="ECO:0000256" key="1">
    <source>
        <dbReference type="SAM" id="MobiDB-lite"/>
    </source>
</evidence>
<evidence type="ECO:0000313" key="3">
    <source>
        <dbReference type="Proteomes" id="UP000887458"/>
    </source>
</evidence>
<reference evidence="2 3" key="2">
    <citation type="journal article" date="2022" name="Mol. Biol. Evol.">
        <title>Comparative Genomics Reveals Insights into the Divergent Evolution of Astigmatic Mites and Household Pest Adaptations.</title>
        <authorList>
            <person name="Xiong Q."/>
            <person name="Wan A.T."/>
            <person name="Liu X."/>
            <person name="Fung C.S."/>
            <person name="Xiao X."/>
            <person name="Malainual N."/>
            <person name="Hou J."/>
            <person name="Wang L."/>
            <person name="Wang M."/>
            <person name="Yang K.Y."/>
            <person name="Cui Y."/>
            <person name="Leung E.L."/>
            <person name="Nong W."/>
            <person name="Shin S.K."/>
            <person name="Au S.W."/>
            <person name="Jeong K.Y."/>
            <person name="Chew F.T."/>
            <person name="Hui J.H."/>
            <person name="Leung T.F."/>
            <person name="Tungtrongchitr A."/>
            <person name="Zhong N."/>
            <person name="Liu Z."/>
            <person name="Tsui S.K."/>
        </authorList>
    </citation>
    <scope>NUCLEOTIDE SEQUENCE [LARGE SCALE GENOMIC DNA]</scope>
    <source>
        <strain evidence="2">Derp</strain>
    </source>
</reference>
<evidence type="ECO:0000313" key="2">
    <source>
        <dbReference type="EMBL" id="KAH9412418.1"/>
    </source>
</evidence>
<feature type="region of interest" description="Disordered" evidence="1">
    <location>
        <begin position="35"/>
        <end position="59"/>
    </location>
</feature>
<dbReference type="EMBL" id="NJHN03000130">
    <property type="protein sequence ID" value="KAH9412418.1"/>
    <property type="molecule type" value="Genomic_DNA"/>
</dbReference>
<feature type="compositionally biased region" description="Low complexity" evidence="1">
    <location>
        <begin position="48"/>
        <end position="59"/>
    </location>
</feature>
<comment type="caution">
    <text evidence="2">The sequence shown here is derived from an EMBL/GenBank/DDBJ whole genome shotgun (WGS) entry which is preliminary data.</text>
</comment>
<sequence length="59" mass="6885">MLTWEFELDRQMASDDQTKNQQRIKHQASTIKKNRVANKKEKERKDAAAAAENNCFSQC</sequence>
<reference evidence="2 3" key="1">
    <citation type="journal article" date="2018" name="J. Allergy Clin. Immunol.">
        <title>High-quality assembly of Dermatophagoides pteronyssinus genome and transcriptome reveals a wide range of novel allergens.</title>
        <authorList>
            <person name="Liu X.Y."/>
            <person name="Yang K.Y."/>
            <person name="Wang M.Q."/>
            <person name="Kwok J.S."/>
            <person name="Zeng X."/>
            <person name="Yang Z."/>
            <person name="Xiao X.J."/>
            <person name="Lau C.P."/>
            <person name="Li Y."/>
            <person name="Huang Z.M."/>
            <person name="Ba J.G."/>
            <person name="Yim A.K."/>
            <person name="Ouyang C.Y."/>
            <person name="Ngai S.M."/>
            <person name="Chan T.F."/>
            <person name="Leung E.L."/>
            <person name="Liu L."/>
            <person name="Liu Z.G."/>
            <person name="Tsui S.K."/>
        </authorList>
    </citation>
    <scope>NUCLEOTIDE SEQUENCE [LARGE SCALE GENOMIC DNA]</scope>
    <source>
        <strain evidence="2">Derp</strain>
    </source>
</reference>
<organism evidence="2 3">
    <name type="scientific">Dermatophagoides pteronyssinus</name>
    <name type="common">European house dust mite</name>
    <dbReference type="NCBI Taxonomy" id="6956"/>
    <lineage>
        <taxon>Eukaryota</taxon>
        <taxon>Metazoa</taxon>
        <taxon>Ecdysozoa</taxon>
        <taxon>Arthropoda</taxon>
        <taxon>Chelicerata</taxon>
        <taxon>Arachnida</taxon>
        <taxon>Acari</taxon>
        <taxon>Acariformes</taxon>
        <taxon>Sarcoptiformes</taxon>
        <taxon>Astigmata</taxon>
        <taxon>Psoroptidia</taxon>
        <taxon>Analgoidea</taxon>
        <taxon>Pyroglyphidae</taxon>
        <taxon>Dermatophagoidinae</taxon>
        <taxon>Dermatophagoides</taxon>
    </lineage>
</organism>
<keyword evidence="3" id="KW-1185">Reference proteome</keyword>
<name>A0ABQ8IPY4_DERPT</name>
<accession>A0ABQ8IPY4</accession>
<protein>
    <submittedName>
        <fullName evidence="2">Uncharacterized protein</fullName>
    </submittedName>
</protein>
<proteinExistence type="predicted"/>
<dbReference type="Proteomes" id="UP000887458">
    <property type="component" value="Unassembled WGS sequence"/>
</dbReference>
<feature type="compositionally biased region" description="Basic and acidic residues" evidence="1">
    <location>
        <begin position="38"/>
        <end position="47"/>
    </location>
</feature>
<gene>
    <name evidence="2" type="ORF">DERP_014560</name>
</gene>